<evidence type="ECO:0000256" key="3">
    <source>
        <dbReference type="ARBA" id="ARBA00022692"/>
    </source>
</evidence>
<sequence>MIAEIKKMISKIIIFNIIIGTIFFITISFIFNIRYGFYFLIGLILSNVNLFINAKITNMVVVKNKSPIFSMLSFFIRIITVCVIGLVLSKNNTKNIIPFLLGYSSNFISIIFYGTNLGKNEV</sequence>
<dbReference type="InterPro" id="IPR005598">
    <property type="entry name" value="ATP_synth_I"/>
</dbReference>
<evidence type="ECO:0000256" key="5">
    <source>
        <dbReference type="ARBA" id="ARBA00023136"/>
    </source>
</evidence>
<dbReference type="PATRIC" id="fig|1379739.3.peg.452"/>
<evidence type="ECO:0000256" key="4">
    <source>
        <dbReference type="ARBA" id="ARBA00022989"/>
    </source>
</evidence>
<gene>
    <name evidence="7" type="ORF">N495_00760</name>
</gene>
<keyword evidence="4 6" id="KW-1133">Transmembrane helix</keyword>
<dbReference type="HOGENOM" id="CLU_2022658_0_0_9"/>
<keyword evidence="3 6" id="KW-0812">Transmembrane</keyword>
<dbReference type="EMBL" id="JXSU01000006">
    <property type="protein sequence ID" value="KIS25143.1"/>
    <property type="molecule type" value="Genomic_DNA"/>
</dbReference>
<feature type="transmembrane region" description="Helical" evidence="6">
    <location>
        <begin position="95"/>
        <end position="114"/>
    </location>
</feature>
<feature type="transmembrane region" description="Helical" evidence="6">
    <location>
        <begin position="37"/>
        <end position="56"/>
    </location>
</feature>
<evidence type="ECO:0000313" key="8">
    <source>
        <dbReference type="Proteomes" id="UP000032250"/>
    </source>
</evidence>
<evidence type="ECO:0000256" key="6">
    <source>
        <dbReference type="SAM" id="Phobius"/>
    </source>
</evidence>
<keyword evidence="5 6" id="KW-0472">Membrane</keyword>
<dbReference type="Pfam" id="PF03899">
    <property type="entry name" value="ATP-synt_I"/>
    <property type="match status" value="1"/>
</dbReference>
<proteinExistence type="predicted"/>
<evidence type="ECO:0000313" key="7">
    <source>
        <dbReference type="EMBL" id="KIS25143.1"/>
    </source>
</evidence>
<protein>
    <submittedName>
        <fullName evidence="7">ATP synthase subunit I</fullName>
    </submittedName>
</protein>
<name>A0A0D1A2W6_CLOBO</name>
<dbReference type="OrthoDB" id="1938348at2"/>
<accession>A0A0D1A2W6</accession>
<comment type="subcellular location">
    <subcellularLocation>
        <location evidence="1">Cell membrane</location>
        <topology evidence="1">Multi-pass membrane protein</topology>
    </subcellularLocation>
</comment>
<keyword evidence="2" id="KW-1003">Cell membrane</keyword>
<comment type="caution">
    <text evidence="7">The sequence shown here is derived from an EMBL/GenBank/DDBJ whole genome shotgun (WGS) entry which is preliminary data.</text>
</comment>
<feature type="transmembrane region" description="Helical" evidence="6">
    <location>
        <begin position="12"/>
        <end position="31"/>
    </location>
</feature>
<dbReference type="AlphaFoldDB" id="A0A0D1A2W6"/>
<reference evidence="7 8" key="1">
    <citation type="submission" date="2014-06" db="EMBL/GenBank/DDBJ databases">
        <title>Genome characterization of distinct group I Clostridium botulinum lineages.</title>
        <authorList>
            <person name="Giordani F."/>
            <person name="Anselmo A."/>
            <person name="Fillo S."/>
            <person name="Palozzi A.M."/>
            <person name="Fortunato A."/>
            <person name="Gentile B."/>
            <person name="Ciammaruconi A."/>
            <person name="Anniballi F."/>
            <person name="De Medici D."/>
            <person name="Lista F."/>
        </authorList>
    </citation>
    <scope>NUCLEOTIDE SEQUENCE [LARGE SCALE GENOMIC DNA]</scope>
    <source>
        <strain evidence="7 8">B2 450</strain>
    </source>
</reference>
<dbReference type="RefSeq" id="WP_003487870.1">
    <property type="nucleotide sequence ID" value="NZ_JXSU01000006.1"/>
</dbReference>
<feature type="transmembrane region" description="Helical" evidence="6">
    <location>
        <begin position="68"/>
        <end position="89"/>
    </location>
</feature>
<evidence type="ECO:0000256" key="1">
    <source>
        <dbReference type="ARBA" id="ARBA00004651"/>
    </source>
</evidence>
<evidence type="ECO:0000256" key="2">
    <source>
        <dbReference type="ARBA" id="ARBA00022475"/>
    </source>
</evidence>
<dbReference type="Proteomes" id="UP000032250">
    <property type="component" value="Unassembled WGS sequence"/>
</dbReference>
<organism evidence="7 8">
    <name type="scientific">Clostridium botulinum B2 450</name>
    <dbReference type="NCBI Taxonomy" id="1379739"/>
    <lineage>
        <taxon>Bacteria</taxon>
        <taxon>Bacillati</taxon>
        <taxon>Bacillota</taxon>
        <taxon>Clostridia</taxon>
        <taxon>Eubacteriales</taxon>
        <taxon>Clostridiaceae</taxon>
        <taxon>Clostridium</taxon>
    </lineage>
</organism>
<dbReference type="GO" id="GO:0005886">
    <property type="term" value="C:plasma membrane"/>
    <property type="evidence" value="ECO:0007669"/>
    <property type="project" value="UniProtKB-SubCell"/>
</dbReference>